<evidence type="ECO:0000313" key="1">
    <source>
        <dbReference type="EMBL" id="JAC04292.1"/>
    </source>
</evidence>
<dbReference type="PANTHER" id="PTHR20993:SF0">
    <property type="entry name" value="GH07914P"/>
    <property type="match status" value="1"/>
</dbReference>
<dbReference type="OrthoDB" id="6380971at2759"/>
<protein>
    <recommendedName>
        <fullName evidence="2">Hemolymph juvenile hormone binding protein</fullName>
    </recommendedName>
</protein>
<dbReference type="EMBL" id="GAMC01002264">
    <property type="protein sequence ID" value="JAC04292.1"/>
    <property type="molecule type" value="mRNA"/>
</dbReference>
<dbReference type="Pfam" id="PF06585">
    <property type="entry name" value="JHBP"/>
    <property type="match status" value="1"/>
</dbReference>
<dbReference type="Gene3D" id="3.15.10.30">
    <property type="entry name" value="Haemolymph juvenile hormone binding protein"/>
    <property type="match status" value="1"/>
</dbReference>
<sequence length="297" mass="33638">FVLKYRNIPFQPIVKRMRAVFFIFVGLFVLAAANDAGQPITRDEWDESLEKSVGQGRGLILNSQAKKALRNVMEQMPCGWPDLGIPPLAPYTNADLNLQMSRSAADSILQFIRFRFDGLDQMDIKKLKVSYTFNKKVKYHFVFKQLKATAHILNTDTSLDLMRALGLSVRYEGSGPLEFILENLSIQGQFKYKMPFLWGSIKIYKFEAKVTLGGVTSNIGGILGNGKLNRYINEQLENFIPDFINGNQNEISAHIEDVLVPRVNAYLKGHKVWWLLGQVIGSSNKCYPTPAPWLAME</sequence>
<reference evidence="1" key="1">
    <citation type="submission" date="2013-07" db="EMBL/GenBank/DDBJ databases">
        <authorList>
            <person name="Geib S."/>
        </authorList>
    </citation>
    <scope>NUCLEOTIDE SEQUENCE</scope>
</reference>
<feature type="non-terminal residue" evidence="1">
    <location>
        <position position="1"/>
    </location>
</feature>
<dbReference type="PANTHER" id="PTHR20993">
    <property type="entry name" value="GH07914P"/>
    <property type="match status" value="1"/>
</dbReference>
<dbReference type="InterPro" id="IPR038606">
    <property type="entry name" value="To_sf"/>
</dbReference>
<proteinExistence type="evidence at transcript level"/>
<dbReference type="AlphaFoldDB" id="W8C9D1"/>
<name>W8C9D1_CERCA</name>
<dbReference type="InterPro" id="IPR010562">
    <property type="entry name" value="Haemolymph_juvenile_hormone-bd"/>
</dbReference>
<dbReference type="SMART" id="SM00700">
    <property type="entry name" value="JHBP"/>
    <property type="match status" value="1"/>
</dbReference>
<evidence type="ECO:0008006" key="2">
    <source>
        <dbReference type="Google" id="ProtNLM"/>
    </source>
</evidence>
<organism evidence="1">
    <name type="scientific">Ceratitis capitata</name>
    <name type="common">Mediterranean fruit fly</name>
    <name type="synonym">Tephritis capitata</name>
    <dbReference type="NCBI Taxonomy" id="7213"/>
    <lineage>
        <taxon>Eukaryota</taxon>
        <taxon>Metazoa</taxon>
        <taxon>Ecdysozoa</taxon>
        <taxon>Arthropoda</taxon>
        <taxon>Hexapoda</taxon>
        <taxon>Insecta</taxon>
        <taxon>Pterygota</taxon>
        <taxon>Neoptera</taxon>
        <taxon>Endopterygota</taxon>
        <taxon>Diptera</taxon>
        <taxon>Brachycera</taxon>
        <taxon>Muscomorpha</taxon>
        <taxon>Tephritoidea</taxon>
        <taxon>Tephritidae</taxon>
        <taxon>Ceratitis</taxon>
        <taxon>Ceratitis</taxon>
    </lineage>
</organism>
<reference evidence="1" key="2">
    <citation type="journal article" date="2014" name="BMC Genomics">
        <title>A genomic perspective to assessing quality of mass-reared SIT flies used in Mediterranean fruit fly (Ceratitis capitata) eradication in California.</title>
        <authorList>
            <person name="Calla B."/>
            <person name="Hall B."/>
            <person name="Hou S."/>
            <person name="Geib S.M."/>
        </authorList>
    </citation>
    <scope>NUCLEOTIDE SEQUENCE</scope>
</reference>
<accession>W8C9D1</accession>